<organism evidence="1 2">
    <name type="scientific">Trichoderma asperellum (strain ATCC 204424 / CBS 433.97 / NBRC 101777)</name>
    <dbReference type="NCBI Taxonomy" id="1042311"/>
    <lineage>
        <taxon>Eukaryota</taxon>
        <taxon>Fungi</taxon>
        <taxon>Dikarya</taxon>
        <taxon>Ascomycota</taxon>
        <taxon>Pezizomycotina</taxon>
        <taxon>Sordariomycetes</taxon>
        <taxon>Hypocreomycetidae</taxon>
        <taxon>Hypocreales</taxon>
        <taxon>Hypocreaceae</taxon>
        <taxon>Trichoderma</taxon>
    </lineage>
</organism>
<evidence type="ECO:0000313" key="2">
    <source>
        <dbReference type="Proteomes" id="UP000240493"/>
    </source>
</evidence>
<evidence type="ECO:0000313" key="1">
    <source>
        <dbReference type="EMBL" id="PTB45022.1"/>
    </source>
</evidence>
<dbReference type="AlphaFoldDB" id="A0A2T3ZJR7"/>
<sequence length="91" mass="9453">MALVAASTDSAAIFWASMPCGRAVGAHVGSFAASLAGSSAASAPPPALDNACCRCNHVDFGSNRRLAPTSHLPKRRAPCRFFFFLLARGSE</sequence>
<dbReference type="Proteomes" id="UP000240493">
    <property type="component" value="Unassembled WGS sequence"/>
</dbReference>
<keyword evidence="2" id="KW-1185">Reference proteome</keyword>
<name>A0A2T3ZJR7_TRIA4</name>
<proteinExistence type="predicted"/>
<protein>
    <submittedName>
        <fullName evidence="1">Uncharacterized protein</fullName>
    </submittedName>
</protein>
<reference evidence="1 2" key="1">
    <citation type="submission" date="2016-07" db="EMBL/GenBank/DDBJ databases">
        <title>Multiple horizontal gene transfer events from other fungi enriched the ability of initially mycotrophic Trichoderma (Ascomycota) to feed on dead plant biomass.</title>
        <authorList>
            <consortium name="DOE Joint Genome Institute"/>
            <person name="Aerts A."/>
            <person name="Atanasova L."/>
            <person name="Chenthamara K."/>
            <person name="Zhang J."/>
            <person name="Grujic M."/>
            <person name="Henrissat B."/>
            <person name="Kuo A."/>
            <person name="Salamov A."/>
            <person name="Lipzen A."/>
            <person name="Labutti K."/>
            <person name="Barry K."/>
            <person name="Miao Y."/>
            <person name="Rahimi M.J."/>
            <person name="Shen Q."/>
            <person name="Grigoriev I.V."/>
            <person name="Kubicek C.P."/>
            <person name="Druzhinina I.S."/>
        </authorList>
    </citation>
    <scope>NUCLEOTIDE SEQUENCE [LARGE SCALE GENOMIC DNA]</scope>
    <source>
        <strain evidence="1 2">CBS 433.97</strain>
    </source>
</reference>
<dbReference type="EMBL" id="KZ679257">
    <property type="protein sequence ID" value="PTB45022.1"/>
    <property type="molecule type" value="Genomic_DNA"/>
</dbReference>
<accession>A0A2T3ZJR7</accession>
<gene>
    <name evidence="1" type="ORF">M441DRAFT_303947</name>
</gene>